<evidence type="ECO:0000256" key="1">
    <source>
        <dbReference type="ARBA" id="ARBA00022553"/>
    </source>
</evidence>
<dbReference type="InterPro" id="IPR050595">
    <property type="entry name" value="Bact_response_regulator"/>
</dbReference>
<comment type="induction">
    <text evidence="2">By nitrogen starvation.</text>
</comment>
<dbReference type="Gene3D" id="3.40.50.2300">
    <property type="match status" value="1"/>
</dbReference>
<evidence type="ECO:0000256" key="3">
    <source>
        <dbReference type="PROSITE-ProRule" id="PRU00169"/>
    </source>
</evidence>
<comment type="caution">
    <text evidence="5">The sequence shown here is derived from an EMBL/GenBank/DDBJ whole genome shotgun (WGS) entry which is preliminary data.</text>
</comment>
<dbReference type="EMBL" id="JAALHA020000001">
    <property type="protein sequence ID" value="MDR9893435.1"/>
    <property type="molecule type" value="Genomic_DNA"/>
</dbReference>
<evidence type="ECO:0000313" key="5">
    <source>
        <dbReference type="EMBL" id="MDR9893435.1"/>
    </source>
</evidence>
<name>A0AAP5M5T1_9CYAN</name>
<comment type="subcellular location">
    <subcellularLocation>
        <location evidence="2">Cell septum</location>
    </subcellularLocation>
</comment>
<comment type="function">
    <text evidence="2">Controls heterocyst pattern formation.</text>
</comment>
<dbReference type="GO" id="GO:0030428">
    <property type="term" value="C:cell septum"/>
    <property type="evidence" value="ECO:0007669"/>
    <property type="project" value="UniProtKB-SubCell"/>
</dbReference>
<dbReference type="Pfam" id="PF00072">
    <property type="entry name" value="Response_reg"/>
    <property type="match status" value="1"/>
</dbReference>
<reference evidence="6" key="1">
    <citation type="journal article" date="2021" name="Science">
        <title>Hunting the eagle killer: A cyanobacterial neurotoxin causes vacuolar myelinopathy.</title>
        <authorList>
            <person name="Breinlinger S."/>
            <person name="Phillips T.J."/>
            <person name="Haram B.N."/>
            <person name="Mares J."/>
            <person name="Martinez Yerena J.A."/>
            <person name="Hrouzek P."/>
            <person name="Sobotka R."/>
            <person name="Henderson W.M."/>
            <person name="Schmieder P."/>
            <person name="Williams S.M."/>
            <person name="Lauderdale J.D."/>
            <person name="Wilde H.D."/>
            <person name="Gerrin W."/>
            <person name="Kust A."/>
            <person name="Washington J.W."/>
            <person name="Wagner C."/>
            <person name="Geier B."/>
            <person name="Liebeke M."/>
            <person name="Enke H."/>
            <person name="Niedermeyer T.H.J."/>
            <person name="Wilde S.B."/>
        </authorList>
    </citation>
    <scope>NUCLEOTIDE SEQUENCE [LARGE SCALE GENOMIC DNA]</scope>
    <source>
        <strain evidence="6">Thurmond2011</strain>
    </source>
</reference>
<proteinExistence type="evidence at transcript level"/>
<dbReference type="PANTHER" id="PTHR44591:SF23">
    <property type="entry name" value="CHEY SUBFAMILY"/>
    <property type="match status" value="1"/>
</dbReference>
<evidence type="ECO:0000259" key="4">
    <source>
        <dbReference type="PROSITE" id="PS50110"/>
    </source>
</evidence>
<keyword evidence="6" id="KW-1185">Reference proteome</keyword>
<dbReference type="InterPro" id="IPR011006">
    <property type="entry name" value="CheY-like_superfamily"/>
</dbReference>
<evidence type="ECO:0000256" key="2">
    <source>
        <dbReference type="PIRNR" id="PIRNR005897"/>
    </source>
</evidence>
<gene>
    <name evidence="5" type="ORF">G7B40_002380</name>
</gene>
<evidence type="ECO:0000313" key="6">
    <source>
        <dbReference type="Proteomes" id="UP000667802"/>
    </source>
</evidence>
<protein>
    <recommendedName>
        <fullName evidence="2">Protein PatA</fullName>
    </recommendedName>
</protein>
<keyword evidence="1 3" id="KW-0597">Phosphoprotein</keyword>
<dbReference type="GO" id="GO:0043158">
    <property type="term" value="P:heterocyst development"/>
    <property type="evidence" value="ECO:0007669"/>
    <property type="project" value="UniProtKB-KW"/>
</dbReference>
<dbReference type="Proteomes" id="UP000667802">
    <property type="component" value="Unassembled WGS sequence"/>
</dbReference>
<dbReference type="SMART" id="SM00448">
    <property type="entry name" value="REC"/>
    <property type="match status" value="1"/>
</dbReference>
<dbReference type="InterPro" id="IPR001789">
    <property type="entry name" value="Sig_transdc_resp-reg_receiver"/>
</dbReference>
<dbReference type="PIRSF" id="PIRSF005897">
    <property type="entry name" value="RR_PatA"/>
    <property type="match status" value="1"/>
</dbReference>
<dbReference type="PROSITE" id="PS50110">
    <property type="entry name" value="RESPONSE_REGULATORY"/>
    <property type="match status" value="1"/>
</dbReference>
<dbReference type="InterPro" id="IPR024186">
    <property type="entry name" value="Sig_transdc_resp-reg_PatA"/>
</dbReference>
<feature type="modified residue" description="4-aspartylphosphate" evidence="3">
    <location>
        <position position="338"/>
    </location>
</feature>
<feature type="domain" description="Response regulatory" evidence="4">
    <location>
        <begin position="289"/>
        <end position="405"/>
    </location>
</feature>
<sequence>MSHSESFASSNLFDEFKTCAQIQFNGKLDIKTPKGNWSFYYRLGRIVWATGGNQAFRRLCRHIEQFCPQMSIDSIKLSQSEVTIEHWDYQLLRKLHQEKQIKREQVNIITENIISELLFDIVQQANSGSINCDRINGVVLDTATTFTSADMSLKETQYSFQTWAEAGLANISPNLAPVLRKPEGLQKLVSERVYRNFLNIINGRYTLRELAIKVKQDLLVLSRSLLPYIRKEIIELVEVADLPLPLPQTQSVNQTPNVRPIQSTIQSPSVTQSHNTVHKNKTIMESGLLIACVDDSPQTSEILQKILTPQGLSFIGIQDSVQAIPILIERKPDLIFLDLIMPIANGYEICAQLRRVSVLTNTPVVILTGSDGLVDRVRAKMVGATDFLSKPVVAQKVIAMINKHVKKQSPITNLQMCAT</sequence>
<dbReference type="AlphaFoldDB" id="A0AAP5M5T1"/>
<dbReference type="InterPro" id="IPR025497">
    <property type="entry name" value="PatA-like_N"/>
</dbReference>
<organism evidence="5 6">
    <name type="scientific">Aetokthonos hydrillicola Thurmond2011</name>
    <dbReference type="NCBI Taxonomy" id="2712845"/>
    <lineage>
        <taxon>Bacteria</taxon>
        <taxon>Bacillati</taxon>
        <taxon>Cyanobacteriota</taxon>
        <taxon>Cyanophyceae</taxon>
        <taxon>Nostocales</taxon>
        <taxon>Hapalosiphonaceae</taxon>
        <taxon>Aetokthonos</taxon>
    </lineage>
</organism>
<dbReference type="SUPFAM" id="SSF52172">
    <property type="entry name" value="CheY-like"/>
    <property type="match status" value="1"/>
</dbReference>
<keyword evidence="2" id="KW-0902">Two-component regulatory system</keyword>
<keyword evidence="2" id="KW-0364">Heterocyst</keyword>
<dbReference type="Pfam" id="PF14332">
    <property type="entry name" value="DUF4388"/>
    <property type="match status" value="1"/>
</dbReference>
<accession>A0AAP5M5T1</accession>
<dbReference type="GO" id="GO:0000160">
    <property type="term" value="P:phosphorelay signal transduction system"/>
    <property type="evidence" value="ECO:0007669"/>
    <property type="project" value="UniProtKB-KW"/>
</dbReference>
<dbReference type="PANTHER" id="PTHR44591">
    <property type="entry name" value="STRESS RESPONSE REGULATOR PROTEIN 1"/>
    <property type="match status" value="1"/>
</dbReference>
<dbReference type="RefSeq" id="WP_310833484.1">
    <property type="nucleotide sequence ID" value="NZ_JAALHA020000001.1"/>
</dbReference>